<evidence type="ECO:0000313" key="1">
    <source>
        <dbReference type="EMBL" id="MDQ0392654.1"/>
    </source>
</evidence>
<comment type="caution">
    <text evidence="1">The sequence shown here is derived from an EMBL/GenBank/DDBJ whole genome shotgun (WGS) entry which is preliminary data.</text>
</comment>
<accession>A0ABU0FET4</accession>
<keyword evidence="2" id="KW-1185">Reference proteome</keyword>
<dbReference type="EMBL" id="JAUSVK010000001">
    <property type="protein sequence ID" value="MDQ0392654.1"/>
    <property type="molecule type" value="Genomic_DNA"/>
</dbReference>
<dbReference type="Proteomes" id="UP001237448">
    <property type="component" value="Unassembled WGS sequence"/>
</dbReference>
<proteinExistence type="predicted"/>
<sequence length="80" mass="8890">MTFPGSGKGLSTKKELRGSSFVNYSEYISPRANASLTQYILMLPLIFKDYKLNLATSQKLQPYLLTLLAFPESAEVSIVV</sequence>
<evidence type="ECO:0000313" key="2">
    <source>
        <dbReference type="Proteomes" id="UP001237448"/>
    </source>
</evidence>
<name>A0ABU0FET4_9HYPH</name>
<protein>
    <submittedName>
        <fullName evidence="1">Uncharacterized protein</fullName>
    </submittedName>
</protein>
<organism evidence="1 2">
    <name type="scientific">Labrys monachus</name>
    <dbReference type="NCBI Taxonomy" id="217067"/>
    <lineage>
        <taxon>Bacteria</taxon>
        <taxon>Pseudomonadati</taxon>
        <taxon>Pseudomonadota</taxon>
        <taxon>Alphaproteobacteria</taxon>
        <taxon>Hyphomicrobiales</taxon>
        <taxon>Xanthobacteraceae</taxon>
        <taxon>Labrys</taxon>
    </lineage>
</organism>
<gene>
    <name evidence="1" type="ORF">J3R73_002446</name>
</gene>
<reference evidence="1 2" key="1">
    <citation type="submission" date="2023-07" db="EMBL/GenBank/DDBJ databases">
        <title>Genomic Encyclopedia of Type Strains, Phase IV (KMG-IV): sequencing the most valuable type-strain genomes for metagenomic binning, comparative biology and taxonomic classification.</title>
        <authorList>
            <person name="Goeker M."/>
        </authorList>
    </citation>
    <scope>NUCLEOTIDE SEQUENCE [LARGE SCALE GENOMIC DNA]</scope>
    <source>
        <strain evidence="1 2">DSM 5896</strain>
    </source>
</reference>